<dbReference type="EMBL" id="LGRX02011985">
    <property type="protein sequence ID" value="KAK3268162.1"/>
    <property type="molecule type" value="Genomic_DNA"/>
</dbReference>
<reference evidence="1 2" key="1">
    <citation type="journal article" date="2015" name="Genome Biol. Evol.">
        <title>Comparative Genomics of a Bacterivorous Green Alga Reveals Evolutionary Causalities and Consequences of Phago-Mixotrophic Mode of Nutrition.</title>
        <authorList>
            <person name="Burns J.A."/>
            <person name="Paasch A."/>
            <person name="Narechania A."/>
            <person name="Kim E."/>
        </authorList>
    </citation>
    <scope>NUCLEOTIDE SEQUENCE [LARGE SCALE GENOMIC DNA]</scope>
    <source>
        <strain evidence="1 2">PLY_AMNH</strain>
    </source>
</reference>
<evidence type="ECO:0000313" key="2">
    <source>
        <dbReference type="Proteomes" id="UP001190700"/>
    </source>
</evidence>
<dbReference type="Proteomes" id="UP001190700">
    <property type="component" value="Unassembled WGS sequence"/>
</dbReference>
<gene>
    <name evidence="1" type="ORF">CYMTET_23323</name>
</gene>
<sequence length="84" mass="8815">METPCGEMLGLRDAAVVLDVGVLSRAAAAARVADSTSEAGVVDWSWLGAPQQEYRRLHGGGGGVPKLHQPMAATMNHWCSLVLS</sequence>
<evidence type="ECO:0000313" key="1">
    <source>
        <dbReference type="EMBL" id="KAK3268162.1"/>
    </source>
</evidence>
<proteinExistence type="predicted"/>
<protein>
    <submittedName>
        <fullName evidence="1">Uncharacterized protein</fullName>
    </submittedName>
</protein>
<organism evidence="1 2">
    <name type="scientific">Cymbomonas tetramitiformis</name>
    <dbReference type="NCBI Taxonomy" id="36881"/>
    <lineage>
        <taxon>Eukaryota</taxon>
        <taxon>Viridiplantae</taxon>
        <taxon>Chlorophyta</taxon>
        <taxon>Pyramimonadophyceae</taxon>
        <taxon>Pyramimonadales</taxon>
        <taxon>Pyramimonadaceae</taxon>
        <taxon>Cymbomonas</taxon>
    </lineage>
</organism>
<dbReference type="AlphaFoldDB" id="A0AAE0FY46"/>
<comment type="caution">
    <text evidence="1">The sequence shown here is derived from an EMBL/GenBank/DDBJ whole genome shotgun (WGS) entry which is preliminary data.</text>
</comment>
<accession>A0AAE0FY46</accession>
<name>A0AAE0FY46_9CHLO</name>
<keyword evidence="2" id="KW-1185">Reference proteome</keyword>